<sequence length="362" mass="40118">MDTEPHTFLRSEHRRSRIAILWRGDAAARREATPQNSRFVRVFEALDAAGIEALPVVYDETFADLVRDQLLTMDGVLVWVDPIHQGKTRAALDALLRGVAAKRPWVSAHPDVILKIGVKEVLHRTRHLGWGADTHRYATADAFRAEFPPRLRAAGPRVLKQNRGNGGQGVWKVEALPDATVRVLHALRGSQPEELPLEAFMARCELYFGWGGCIIDQPFQLRLPEGMIRCYISGSKVAGFGHQLIKALIPPPPEGPDSPQAQPGPRIMHGPDAPQFQALRRLMEDEWIPQLMETLAIDEASLPVIWDADFLYGPRDADGADTYVLCEINASSCFAIPDEAPAAIARTVRDRIARNVQSDTSG</sequence>
<evidence type="ECO:0000313" key="3">
    <source>
        <dbReference type="EMBL" id="TWB94707.1"/>
    </source>
</evidence>
<proteinExistence type="predicted"/>
<keyword evidence="4" id="KW-1185">Reference proteome</keyword>
<accession>A0A560LH67</accession>
<name>A0A560LH67_9BRAD</name>
<protein>
    <recommendedName>
        <fullName evidence="2">DUF6815 domain-containing protein</fullName>
    </recommendedName>
</protein>
<feature type="domain" description="DUF6815" evidence="2">
    <location>
        <begin position="225"/>
        <end position="334"/>
    </location>
</feature>
<dbReference type="EMBL" id="VITY01000009">
    <property type="protein sequence ID" value="TWB94707.1"/>
    <property type="molecule type" value="Genomic_DNA"/>
</dbReference>
<evidence type="ECO:0000313" key="4">
    <source>
        <dbReference type="Proteomes" id="UP000321304"/>
    </source>
</evidence>
<comment type="caution">
    <text evidence="3">The sequence shown here is derived from an EMBL/GenBank/DDBJ whole genome shotgun (WGS) entry which is preliminary data.</text>
</comment>
<evidence type="ECO:0000256" key="1">
    <source>
        <dbReference type="SAM" id="MobiDB-lite"/>
    </source>
</evidence>
<dbReference type="AlphaFoldDB" id="A0A560LH67"/>
<dbReference type="Proteomes" id="UP000321304">
    <property type="component" value="Unassembled WGS sequence"/>
</dbReference>
<dbReference type="OrthoDB" id="1404368at2"/>
<evidence type="ECO:0000259" key="2">
    <source>
        <dbReference type="Pfam" id="PF20668"/>
    </source>
</evidence>
<gene>
    <name evidence="3" type="ORF">FBZ93_109147</name>
</gene>
<reference evidence="3 4" key="1">
    <citation type="submission" date="2019-06" db="EMBL/GenBank/DDBJ databases">
        <title>Genomic Encyclopedia of Type Strains, Phase IV (KMG-V): Genome sequencing to study the core and pangenomes of soil and plant-associated prokaryotes.</title>
        <authorList>
            <person name="Whitman W."/>
        </authorList>
    </citation>
    <scope>NUCLEOTIDE SEQUENCE [LARGE SCALE GENOMIC DNA]</scope>
    <source>
        <strain evidence="3 4">BR 10355</strain>
    </source>
</reference>
<dbReference type="Pfam" id="PF20668">
    <property type="entry name" value="DUF6815"/>
    <property type="match status" value="1"/>
</dbReference>
<feature type="region of interest" description="Disordered" evidence="1">
    <location>
        <begin position="251"/>
        <end position="270"/>
    </location>
</feature>
<organism evidence="3 4">
    <name type="scientific">Bradyrhizobium macuxiense</name>
    <dbReference type="NCBI Taxonomy" id="1755647"/>
    <lineage>
        <taxon>Bacteria</taxon>
        <taxon>Pseudomonadati</taxon>
        <taxon>Pseudomonadota</taxon>
        <taxon>Alphaproteobacteria</taxon>
        <taxon>Hyphomicrobiales</taxon>
        <taxon>Nitrobacteraceae</taxon>
        <taxon>Bradyrhizobium</taxon>
    </lineage>
</organism>
<dbReference type="RefSeq" id="WP_146989003.1">
    <property type="nucleotide sequence ID" value="NZ_VITY01000009.1"/>
</dbReference>
<dbReference type="InterPro" id="IPR049212">
    <property type="entry name" value="DUF6815"/>
</dbReference>
<dbReference type="NCBIfam" id="NF033816">
    <property type="entry name" value="Cj0069_fam"/>
    <property type="match status" value="1"/>
</dbReference>